<evidence type="ECO:0000313" key="2">
    <source>
        <dbReference type="EMBL" id="CAE8646046.1"/>
    </source>
</evidence>
<reference evidence="2" key="1">
    <citation type="submission" date="2021-02" db="EMBL/GenBank/DDBJ databases">
        <authorList>
            <person name="Dougan E. K."/>
            <person name="Rhodes N."/>
            <person name="Thang M."/>
            <person name="Chan C."/>
        </authorList>
    </citation>
    <scope>NUCLEOTIDE SEQUENCE</scope>
</reference>
<dbReference type="AlphaFoldDB" id="A0A813I8C0"/>
<name>A0A813I8C0_POLGL</name>
<evidence type="ECO:0000259" key="1">
    <source>
        <dbReference type="Pfam" id="PF03407"/>
    </source>
</evidence>
<dbReference type="InterPro" id="IPR005069">
    <property type="entry name" value="Nucl-diP-sugar_transferase"/>
</dbReference>
<organism evidence="2 3">
    <name type="scientific">Polarella glacialis</name>
    <name type="common">Dinoflagellate</name>
    <dbReference type="NCBI Taxonomy" id="89957"/>
    <lineage>
        <taxon>Eukaryota</taxon>
        <taxon>Sar</taxon>
        <taxon>Alveolata</taxon>
        <taxon>Dinophyceae</taxon>
        <taxon>Suessiales</taxon>
        <taxon>Suessiaceae</taxon>
        <taxon>Polarella</taxon>
    </lineage>
</organism>
<dbReference type="Pfam" id="PF03407">
    <property type="entry name" value="Nucleotid_trans"/>
    <property type="match status" value="1"/>
</dbReference>
<dbReference type="EMBL" id="CAJNNW010004052">
    <property type="protein sequence ID" value="CAE8646046.1"/>
    <property type="molecule type" value="Genomic_DNA"/>
</dbReference>
<feature type="domain" description="Nucleotide-diphospho-sugar transferase" evidence="1">
    <location>
        <begin position="374"/>
        <end position="498"/>
    </location>
</feature>
<protein>
    <recommendedName>
        <fullName evidence="1">Nucleotide-diphospho-sugar transferase domain-containing protein</fullName>
    </recommendedName>
</protein>
<accession>A0A813I8C0</accession>
<sequence length="848" mass="93755">MQNTLTPHVDFPDYDCHWSGALAGSNGQQSWSDLRTGLSGSTTNFAPSVLSLAELALDQPDAAAVCSLGVLTACLALHLADRRLCDLTSFTLPLLPALGTSWPLLRLLAAIHRLWPQKSAEHSCERMFHPSLDWEEFFAPVHEYAMEDFEEDKQETLITEAMQEASGHAEGIVWKYASAAQYDGRTISSWTSDCMVGAMTSFVLRAASLVLAELDVYKMVEAALLNLETSVFNAISTEGLLSSRWPIFALLHKFACLRRRHDDLAFRPQEFQLLLAPPEGQQPPFDLDLLSPAAAGAARMLLVAAPGPVLVTFVSSARARYLGGYVRHASEGSGFIGRTLFLPQAKHILVECEAVEATCLPVISVFPEVAKYTLLALATRLGVDVLLADFEVYWARNPFAALPRHQGSDIDIFVAQEFYSNQTRPDVMFARATPRSQIAMANMATWLVRFPFSGEYPAIRYLLEPDRPGYVPSVSFLRADRDPSLGVLHLGTLDAENSFVTADGWFGQLDKVVAFKPQTMHWEVQPPSLEALYRGSRDEAHQVILAAQKAMSPKRPMQMFQHGELGSSDSRIPVASSEYILHVNFADGCCEQEQAKSSATAIQFGANESRALGGSALSPEFRARTAKLLSWRRDEAMTQGKTPSGKVGYYVWKPYIVLEMLKDPALPEGAILLWTDAGVHFIKPLRPLAERYLAESDVSATETPMMEASVTKRDAFILLDADYGSIIQTNQIATGIILARKTPLAIRFMEDWLQACEDWRIITEEQSVLGYPDYFSFRHHNDDQSAFSLLFKKYGFKPFSQFERDEVVVAARNIAKFLAASDAFALGKSVSQDDYISAANAAATKDGT</sequence>
<dbReference type="Proteomes" id="UP000626109">
    <property type="component" value="Unassembled WGS sequence"/>
</dbReference>
<gene>
    <name evidence="2" type="ORF">PGLA2088_LOCUS4451</name>
</gene>
<proteinExistence type="predicted"/>
<comment type="caution">
    <text evidence="2">The sequence shown here is derived from an EMBL/GenBank/DDBJ whole genome shotgun (WGS) entry which is preliminary data.</text>
</comment>
<evidence type="ECO:0000313" key="3">
    <source>
        <dbReference type="Proteomes" id="UP000626109"/>
    </source>
</evidence>